<name>A4BER7_9GAMM</name>
<comment type="caution">
    <text evidence="2">The sequence shown here is derived from an EMBL/GenBank/DDBJ whole genome shotgun (WGS) entry which is preliminary data.</text>
</comment>
<sequence>MTLNGTFIRTQVPNGVGDAGLQMVELLVPQARGITIKMTAGVMPRFLGSNLGFIIRLVWCFLKYEEICMSGKNQHVVKRDDGWAVKGAGNKKDTSHHRTQEEARQAAVEIARNQKSEVVIHGRDGKIRDKDSYGNDPHPPKG</sequence>
<feature type="compositionally biased region" description="Basic and acidic residues" evidence="1">
    <location>
        <begin position="90"/>
        <end position="104"/>
    </location>
</feature>
<evidence type="ECO:0008006" key="4">
    <source>
        <dbReference type="Google" id="ProtNLM"/>
    </source>
</evidence>
<dbReference type="AlphaFoldDB" id="A4BER7"/>
<dbReference type="Pfam" id="PF09954">
    <property type="entry name" value="DUF2188"/>
    <property type="match status" value="1"/>
</dbReference>
<feature type="region of interest" description="Disordered" evidence="1">
    <location>
        <begin position="87"/>
        <end position="142"/>
    </location>
</feature>
<dbReference type="HOGENOM" id="CLU_1814245_0_0_6"/>
<reference evidence="2 3" key="1">
    <citation type="submission" date="2006-02" db="EMBL/GenBank/DDBJ databases">
        <authorList>
            <person name="Pinhassi J."/>
            <person name="Pedros-Alio C."/>
            <person name="Ferriera S."/>
            <person name="Johnson J."/>
            <person name="Kravitz S."/>
            <person name="Halpern A."/>
            <person name="Remington K."/>
            <person name="Beeson K."/>
            <person name="Tran B."/>
            <person name="Rogers Y.-H."/>
            <person name="Friedman R."/>
            <person name="Venter J.C."/>
        </authorList>
    </citation>
    <scope>NUCLEOTIDE SEQUENCE [LARGE SCALE GENOMIC DNA]</scope>
    <source>
        <strain evidence="2 3">MED297</strain>
    </source>
</reference>
<accession>A4BER7</accession>
<evidence type="ECO:0000256" key="1">
    <source>
        <dbReference type="SAM" id="MobiDB-lite"/>
    </source>
</evidence>
<dbReference type="EMBL" id="AAOE01000010">
    <property type="protein sequence ID" value="EAR09494.1"/>
    <property type="molecule type" value="Genomic_DNA"/>
</dbReference>
<evidence type="ECO:0000313" key="3">
    <source>
        <dbReference type="Proteomes" id="UP000005953"/>
    </source>
</evidence>
<feature type="compositionally biased region" description="Basic and acidic residues" evidence="1">
    <location>
        <begin position="112"/>
        <end position="133"/>
    </location>
</feature>
<organism evidence="2 3">
    <name type="scientific">Reinekea blandensis MED297</name>
    <dbReference type="NCBI Taxonomy" id="314283"/>
    <lineage>
        <taxon>Bacteria</taxon>
        <taxon>Pseudomonadati</taxon>
        <taxon>Pseudomonadota</taxon>
        <taxon>Gammaproteobacteria</taxon>
        <taxon>Oceanospirillales</taxon>
        <taxon>Saccharospirillaceae</taxon>
        <taxon>Reinekea</taxon>
    </lineage>
</organism>
<dbReference type="Proteomes" id="UP000005953">
    <property type="component" value="Unassembled WGS sequence"/>
</dbReference>
<dbReference type="InterPro" id="IPR018691">
    <property type="entry name" value="DUF2188"/>
</dbReference>
<protein>
    <recommendedName>
        <fullName evidence="4">DUF2188 domain-containing protein</fullName>
    </recommendedName>
</protein>
<evidence type="ECO:0000313" key="2">
    <source>
        <dbReference type="EMBL" id="EAR09494.1"/>
    </source>
</evidence>
<gene>
    <name evidence="2" type="ORF">MED297_02702</name>
</gene>
<keyword evidence="3" id="KW-1185">Reference proteome</keyword>
<proteinExistence type="predicted"/>